<comment type="caution">
    <text evidence="1">The sequence shown here is derived from an EMBL/GenBank/DDBJ whole genome shotgun (WGS) entry which is preliminary data.</text>
</comment>
<gene>
    <name evidence="2" type="ORF">RchiOBHm_Chr0c10g0499311</name>
    <name evidence="1" type="ORF">RchiOBHm_Chr3g0494271</name>
</gene>
<dbReference type="AlphaFoldDB" id="A0A2P6RGY3"/>
<reference evidence="1 3" key="1">
    <citation type="journal article" date="2018" name="Nat. Genet.">
        <title>The Rosa genome provides new insights in the design of modern roses.</title>
        <authorList>
            <person name="Bendahmane M."/>
        </authorList>
    </citation>
    <scope>NUCLEOTIDE SEQUENCE [LARGE SCALE GENOMIC DNA]</scope>
    <source>
        <strain evidence="3">cv. Old Blush</strain>
    </source>
</reference>
<accession>A0A2P6RGY3</accession>
<sequence>MKDTNYLHGWTQAIGSTLVTHLHIKGCPILRIKKVFSKVVMGLRLKVLRNER</sequence>
<protein>
    <submittedName>
        <fullName evidence="1">Uncharacterized protein</fullName>
    </submittedName>
</protein>
<evidence type="ECO:0000313" key="3">
    <source>
        <dbReference type="Proteomes" id="UP000238479"/>
    </source>
</evidence>
<keyword evidence="3" id="KW-1185">Reference proteome</keyword>
<dbReference type="Proteomes" id="UP000238479">
    <property type="component" value="Chromosome 3"/>
</dbReference>
<dbReference type="EMBL" id="PDCK01000041">
    <property type="protein sequence ID" value="PRQ45682.1"/>
    <property type="molecule type" value="Genomic_DNA"/>
</dbReference>
<organism evidence="1 3">
    <name type="scientific">Rosa chinensis</name>
    <name type="common">China rose</name>
    <dbReference type="NCBI Taxonomy" id="74649"/>
    <lineage>
        <taxon>Eukaryota</taxon>
        <taxon>Viridiplantae</taxon>
        <taxon>Streptophyta</taxon>
        <taxon>Embryophyta</taxon>
        <taxon>Tracheophyta</taxon>
        <taxon>Spermatophyta</taxon>
        <taxon>Magnoliopsida</taxon>
        <taxon>eudicotyledons</taxon>
        <taxon>Gunneridae</taxon>
        <taxon>Pentapetalae</taxon>
        <taxon>rosids</taxon>
        <taxon>fabids</taxon>
        <taxon>Rosales</taxon>
        <taxon>Rosaceae</taxon>
        <taxon>Rosoideae</taxon>
        <taxon>Rosoideae incertae sedis</taxon>
        <taxon>Rosa</taxon>
    </lineage>
</organism>
<evidence type="ECO:0000313" key="2">
    <source>
        <dbReference type="EMBL" id="PRQ61044.1"/>
    </source>
</evidence>
<dbReference type="Gramene" id="PRQ61044">
    <property type="protein sequence ID" value="PRQ61044"/>
    <property type="gene ID" value="RchiOBHm_Chr0c10g0499311"/>
</dbReference>
<dbReference type="Gramene" id="PRQ45682">
    <property type="protein sequence ID" value="PRQ45682"/>
    <property type="gene ID" value="RchiOBHm_Chr3g0494271"/>
</dbReference>
<name>A0A2P6RGY3_ROSCH</name>
<proteinExistence type="predicted"/>
<evidence type="ECO:0000313" key="1">
    <source>
        <dbReference type="EMBL" id="PRQ45682.1"/>
    </source>
</evidence>
<dbReference type="EMBL" id="PDCK01000010">
    <property type="protein sequence ID" value="PRQ61044.1"/>
    <property type="molecule type" value="Genomic_DNA"/>
</dbReference>